<keyword evidence="3 6" id="KW-0812">Transmembrane</keyword>
<dbReference type="InterPro" id="IPR037185">
    <property type="entry name" value="EmrE-like"/>
</dbReference>
<feature type="transmembrane region" description="Helical" evidence="6">
    <location>
        <begin position="160"/>
        <end position="178"/>
    </location>
</feature>
<organism evidence="8 9">
    <name type="scientific">Kangsaoukella pontilimi</name>
    <dbReference type="NCBI Taxonomy" id="2691042"/>
    <lineage>
        <taxon>Bacteria</taxon>
        <taxon>Pseudomonadati</taxon>
        <taxon>Pseudomonadota</taxon>
        <taxon>Alphaproteobacteria</taxon>
        <taxon>Rhodobacterales</taxon>
        <taxon>Paracoccaceae</taxon>
        <taxon>Kangsaoukella</taxon>
    </lineage>
</organism>
<dbReference type="InterPro" id="IPR000620">
    <property type="entry name" value="EamA_dom"/>
</dbReference>
<comment type="caution">
    <text evidence="8">The sequence shown here is derived from an EMBL/GenBank/DDBJ whole genome shotgun (WGS) entry which is preliminary data.</text>
</comment>
<comment type="similarity">
    <text evidence="2">Belongs to the EamA transporter family.</text>
</comment>
<dbReference type="InterPro" id="IPR050638">
    <property type="entry name" value="AA-Vitamin_Transporters"/>
</dbReference>
<comment type="subcellular location">
    <subcellularLocation>
        <location evidence="1">Membrane</location>
        <topology evidence="1">Multi-pass membrane protein</topology>
    </subcellularLocation>
</comment>
<feature type="transmembrane region" description="Helical" evidence="6">
    <location>
        <begin position="222"/>
        <end position="245"/>
    </location>
</feature>
<proteinExistence type="inferred from homology"/>
<keyword evidence="9" id="KW-1185">Reference proteome</keyword>
<feature type="transmembrane region" description="Helical" evidence="6">
    <location>
        <begin position="135"/>
        <end position="154"/>
    </location>
</feature>
<dbReference type="EMBL" id="WUPT01000001">
    <property type="protein sequence ID" value="MXQ06700.1"/>
    <property type="molecule type" value="Genomic_DNA"/>
</dbReference>
<accession>A0A7C9MU77</accession>
<dbReference type="Proteomes" id="UP000480350">
    <property type="component" value="Unassembled WGS sequence"/>
</dbReference>
<dbReference type="Pfam" id="PF00892">
    <property type="entry name" value="EamA"/>
    <property type="match status" value="2"/>
</dbReference>
<dbReference type="PANTHER" id="PTHR32322:SF2">
    <property type="entry name" value="EAMA DOMAIN-CONTAINING PROTEIN"/>
    <property type="match status" value="1"/>
</dbReference>
<feature type="transmembrane region" description="Helical" evidence="6">
    <location>
        <begin position="42"/>
        <end position="63"/>
    </location>
</feature>
<feature type="transmembrane region" description="Helical" evidence="6">
    <location>
        <begin position="15"/>
        <end position="36"/>
    </location>
</feature>
<feature type="transmembrane region" description="Helical" evidence="6">
    <location>
        <begin position="103"/>
        <end position="123"/>
    </location>
</feature>
<feature type="transmembrane region" description="Helical" evidence="6">
    <location>
        <begin position="75"/>
        <end position="97"/>
    </location>
</feature>
<dbReference type="SUPFAM" id="SSF103481">
    <property type="entry name" value="Multidrug resistance efflux transporter EmrE"/>
    <property type="match status" value="2"/>
</dbReference>
<feature type="domain" description="EamA" evidence="7">
    <location>
        <begin position="17"/>
        <end position="148"/>
    </location>
</feature>
<feature type="domain" description="EamA" evidence="7">
    <location>
        <begin position="163"/>
        <end position="294"/>
    </location>
</feature>
<reference evidence="8 9" key="2">
    <citation type="submission" date="2020-03" db="EMBL/GenBank/DDBJ databases">
        <title>Kangsaoukella pontilimi gen. nov., sp. nov., a new member of the family Rhodobacteraceae isolated from a tidal mudflat.</title>
        <authorList>
            <person name="Kim I.S."/>
        </authorList>
    </citation>
    <scope>NUCLEOTIDE SEQUENCE [LARGE SCALE GENOMIC DNA]</scope>
    <source>
        <strain evidence="8 9">GH1-50</strain>
    </source>
</reference>
<evidence type="ECO:0000313" key="8">
    <source>
        <dbReference type="EMBL" id="MXQ06700.1"/>
    </source>
</evidence>
<evidence type="ECO:0000256" key="1">
    <source>
        <dbReference type="ARBA" id="ARBA00004141"/>
    </source>
</evidence>
<dbReference type="AlphaFoldDB" id="A0A7C9MU77"/>
<keyword evidence="5 6" id="KW-0472">Membrane</keyword>
<evidence type="ECO:0000256" key="5">
    <source>
        <dbReference type="ARBA" id="ARBA00023136"/>
    </source>
</evidence>
<evidence type="ECO:0000259" key="7">
    <source>
        <dbReference type="Pfam" id="PF00892"/>
    </source>
</evidence>
<protein>
    <submittedName>
        <fullName evidence="8">EamA family transporter</fullName>
    </submittedName>
</protein>
<dbReference type="PANTHER" id="PTHR32322">
    <property type="entry name" value="INNER MEMBRANE TRANSPORTER"/>
    <property type="match status" value="1"/>
</dbReference>
<feature type="transmembrane region" description="Helical" evidence="6">
    <location>
        <begin position="190"/>
        <end position="210"/>
    </location>
</feature>
<evidence type="ECO:0000256" key="2">
    <source>
        <dbReference type="ARBA" id="ARBA00007362"/>
    </source>
</evidence>
<gene>
    <name evidence="8" type="ORF">GQ651_02455</name>
</gene>
<evidence type="ECO:0000313" key="9">
    <source>
        <dbReference type="Proteomes" id="UP000480350"/>
    </source>
</evidence>
<evidence type="ECO:0000256" key="4">
    <source>
        <dbReference type="ARBA" id="ARBA00022989"/>
    </source>
</evidence>
<dbReference type="GO" id="GO:0016020">
    <property type="term" value="C:membrane"/>
    <property type="evidence" value="ECO:0007669"/>
    <property type="project" value="UniProtKB-SubCell"/>
</dbReference>
<evidence type="ECO:0000256" key="6">
    <source>
        <dbReference type="SAM" id="Phobius"/>
    </source>
</evidence>
<name>A0A7C9MU77_9RHOB</name>
<keyword evidence="4 6" id="KW-1133">Transmembrane helix</keyword>
<evidence type="ECO:0000256" key="3">
    <source>
        <dbReference type="ARBA" id="ARBA00022692"/>
    </source>
</evidence>
<reference evidence="8 9" key="1">
    <citation type="submission" date="2019-12" db="EMBL/GenBank/DDBJ databases">
        <authorList>
            <person name="Lee S.D."/>
        </authorList>
    </citation>
    <scope>NUCLEOTIDE SEQUENCE [LARGE SCALE GENOMIC DNA]</scope>
    <source>
        <strain evidence="8 9">GH1-50</strain>
    </source>
</reference>
<dbReference type="RefSeq" id="WP_160762623.1">
    <property type="nucleotide sequence ID" value="NZ_WUPT01000001.1"/>
</dbReference>
<sequence length="307" mass="31749">MTDIRTADAPGAQNWALLITLSLIWGTSFMSVRVALDGIGPMWVATGRTLIAAVCLLIAGRFIGQGLSTLGSVRAWVYAAGFGIFAAALPFSLLSWGQQHVPSAFAGVSMGTVPLLTLLLAAFFTSEAGIGPRRFAGIALGFCGLFALVGPGAFGGDSALVQWGRVACASSAVCYAISNILGRLAPPMPPIAMATVAMLVSTVVLLPIAVLTEGAPRVDSQLSLMALLWVGLGPTALAGFLQLIVLQSAGPLFLSLVSYMVPMWSVIFGIAILSEQLSIGTFIALGLILSGIAVAQSRQIVAAFRRV</sequence>